<dbReference type="PRINTS" id="PR00399">
    <property type="entry name" value="SYNAPTOTAGMN"/>
</dbReference>
<dbReference type="PANTHER" id="PTHR10024:SF378">
    <property type="entry name" value="SYNAPTOTAGMIN BETA, ISOFORM D"/>
    <property type="match status" value="1"/>
</dbReference>
<dbReference type="GO" id="GO:0070382">
    <property type="term" value="C:exocytic vesicle"/>
    <property type="evidence" value="ECO:0007669"/>
    <property type="project" value="TreeGrafter"/>
</dbReference>
<dbReference type="GO" id="GO:0005886">
    <property type="term" value="C:plasma membrane"/>
    <property type="evidence" value="ECO:0007669"/>
    <property type="project" value="TreeGrafter"/>
</dbReference>
<dbReference type="GO" id="GO:0005544">
    <property type="term" value="F:calcium-dependent phospholipid binding"/>
    <property type="evidence" value="ECO:0007669"/>
    <property type="project" value="TreeGrafter"/>
</dbReference>
<dbReference type="EMBL" id="CADEPI010000053">
    <property type="protein sequence ID" value="CAB3370624.1"/>
    <property type="molecule type" value="Genomic_DNA"/>
</dbReference>
<feature type="compositionally biased region" description="Low complexity" evidence="2">
    <location>
        <begin position="86"/>
        <end position="107"/>
    </location>
</feature>
<organism evidence="4 5">
    <name type="scientific">Cloeon dipterum</name>
    <dbReference type="NCBI Taxonomy" id="197152"/>
    <lineage>
        <taxon>Eukaryota</taxon>
        <taxon>Metazoa</taxon>
        <taxon>Ecdysozoa</taxon>
        <taxon>Arthropoda</taxon>
        <taxon>Hexapoda</taxon>
        <taxon>Insecta</taxon>
        <taxon>Pterygota</taxon>
        <taxon>Palaeoptera</taxon>
        <taxon>Ephemeroptera</taxon>
        <taxon>Pisciforma</taxon>
        <taxon>Baetidae</taxon>
        <taxon>Cloeon</taxon>
    </lineage>
</organism>
<dbReference type="OrthoDB" id="67700at2759"/>
<dbReference type="InterPro" id="IPR000008">
    <property type="entry name" value="C2_dom"/>
</dbReference>
<feature type="region of interest" description="Disordered" evidence="2">
    <location>
        <begin position="86"/>
        <end position="121"/>
    </location>
</feature>
<evidence type="ECO:0000259" key="3">
    <source>
        <dbReference type="PROSITE" id="PS50004"/>
    </source>
</evidence>
<dbReference type="GO" id="GO:0001786">
    <property type="term" value="F:phosphatidylserine binding"/>
    <property type="evidence" value="ECO:0007669"/>
    <property type="project" value="TreeGrafter"/>
</dbReference>
<dbReference type="Proteomes" id="UP000494165">
    <property type="component" value="Unassembled WGS sequence"/>
</dbReference>
<name>A0A8S1CM67_9INSE</name>
<comment type="caution">
    <text evidence="4">The sequence shown here is derived from an EMBL/GenBank/DDBJ whole genome shotgun (WGS) entry which is preliminary data.</text>
</comment>
<evidence type="ECO:0000313" key="4">
    <source>
        <dbReference type="EMBL" id="CAB3370624.1"/>
    </source>
</evidence>
<dbReference type="PRINTS" id="PR00360">
    <property type="entry name" value="C2DOMAIN"/>
</dbReference>
<evidence type="ECO:0000256" key="2">
    <source>
        <dbReference type="SAM" id="MobiDB-lite"/>
    </source>
</evidence>
<dbReference type="CDD" id="cd00276">
    <property type="entry name" value="C2B_Synaptotagmin"/>
    <property type="match status" value="1"/>
</dbReference>
<keyword evidence="1" id="KW-0677">Repeat</keyword>
<dbReference type="InterPro" id="IPR035892">
    <property type="entry name" value="C2_domain_sf"/>
</dbReference>
<dbReference type="AlphaFoldDB" id="A0A8S1CM67"/>
<dbReference type="GO" id="GO:0005509">
    <property type="term" value="F:calcium ion binding"/>
    <property type="evidence" value="ECO:0007669"/>
    <property type="project" value="TreeGrafter"/>
</dbReference>
<dbReference type="GO" id="GO:0017156">
    <property type="term" value="P:calcium-ion regulated exocytosis"/>
    <property type="evidence" value="ECO:0007669"/>
    <property type="project" value="TreeGrafter"/>
</dbReference>
<dbReference type="GO" id="GO:0000149">
    <property type="term" value="F:SNARE binding"/>
    <property type="evidence" value="ECO:0007669"/>
    <property type="project" value="TreeGrafter"/>
</dbReference>
<feature type="domain" description="C2" evidence="3">
    <location>
        <begin position="300"/>
        <end position="439"/>
    </location>
</feature>
<dbReference type="PROSITE" id="PS50004">
    <property type="entry name" value="C2"/>
    <property type="match status" value="2"/>
</dbReference>
<protein>
    <recommendedName>
        <fullName evidence="3">C2 domain-containing protein</fullName>
    </recommendedName>
</protein>
<dbReference type="Gene3D" id="2.60.40.150">
    <property type="entry name" value="C2 domain"/>
    <property type="match status" value="2"/>
</dbReference>
<dbReference type="PANTHER" id="PTHR10024">
    <property type="entry name" value="SYNAPTOTAGMIN"/>
    <property type="match status" value="1"/>
</dbReference>
<accession>A0A8S1CM67</accession>
<dbReference type="InterPro" id="IPR001565">
    <property type="entry name" value="Synaptotagmin"/>
</dbReference>
<feature type="compositionally biased region" description="Polar residues" evidence="2">
    <location>
        <begin position="108"/>
        <end position="121"/>
    </location>
</feature>
<dbReference type="FunFam" id="2.60.40.150:FF:000179">
    <property type="entry name" value="synaptotagmin-5 isoform X2"/>
    <property type="match status" value="1"/>
</dbReference>
<feature type="domain" description="C2" evidence="3">
    <location>
        <begin position="172"/>
        <end position="292"/>
    </location>
</feature>
<dbReference type="SMART" id="SM00239">
    <property type="entry name" value="C2"/>
    <property type="match status" value="2"/>
</dbReference>
<evidence type="ECO:0000313" key="5">
    <source>
        <dbReference type="Proteomes" id="UP000494165"/>
    </source>
</evidence>
<keyword evidence="5" id="KW-1185">Reference proteome</keyword>
<proteinExistence type="predicted"/>
<dbReference type="Pfam" id="PF00168">
    <property type="entry name" value="C2"/>
    <property type="match status" value="2"/>
</dbReference>
<dbReference type="GO" id="GO:0030276">
    <property type="term" value="F:clathrin binding"/>
    <property type="evidence" value="ECO:0007669"/>
    <property type="project" value="TreeGrafter"/>
</dbReference>
<gene>
    <name evidence="4" type="ORF">CLODIP_2_CD08196</name>
</gene>
<sequence length="442" mass="49302">MKCVKCNEKHKAEIVVCVAQGHRGSSPQIRTFTPDGRSSEDVYDFDVPTNGSPRSAGVHLLCRSPSPLRAASFDVRCSSPTPVPVVGQPVGELRTPSPSQSSLTSLTERSVSPASSVATTRGPQARCLSPLLIPPRSPSCYDAPPSSPLGAIRPDLYTRREGPLFLGDSEHSLGRLHIRLKYDFDRSDFTVHLIEAHDLAGSDQGGFNDPYVKLALVPEVDNRKRQTSIHRNDPNPFFDETFKFPVSMDDLQSKELVLQVFDFDRFSRNDVIGEVRIRIDELDLSSSLEIWGEITRNKKPPEEMQEVLLSLSYLPSAERLTVVLLKARNLFLPSDKYSIDPYVKVYLLIDGKRMKKKKTAARKENCNPVWNEALSFNVSASNLPNAAIEICVMDQANELMSSGPLLGCCVVGPREHQGPERDHWIEMTQTPRKAVAMWHTIR</sequence>
<dbReference type="SUPFAM" id="SSF49562">
    <property type="entry name" value="C2 domain (Calcium/lipid-binding domain, CaLB)"/>
    <property type="match status" value="2"/>
</dbReference>
<reference evidence="4 5" key="1">
    <citation type="submission" date="2020-04" db="EMBL/GenBank/DDBJ databases">
        <authorList>
            <person name="Alioto T."/>
            <person name="Alioto T."/>
            <person name="Gomez Garrido J."/>
        </authorList>
    </citation>
    <scope>NUCLEOTIDE SEQUENCE [LARGE SCALE GENOMIC DNA]</scope>
</reference>
<evidence type="ECO:0000256" key="1">
    <source>
        <dbReference type="ARBA" id="ARBA00022737"/>
    </source>
</evidence>